<proteinExistence type="predicted"/>
<evidence type="ECO:0000256" key="3">
    <source>
        <dbReference type="SAM" id="SignalP"/>
    </source>
</evidence>
<keyword evidence="2" id="KW-0812">Transmembrane</keyword>
<keyword evidence="3" id="KW-0732">Signal</keyword>
<evidence type="ECO:0000256" key="1">
    <source>
        <dbReference type="SAM" id="MobiDB-lite"/>
    </source>
</evidence>
<accession>A0A931C853</accession>
<reference evidence="4" key="1">
    <citation type="submission" date="2020-11" db="EMBL/GenBank/DDBJ databases">
        <title>Isolation and identification of active actinomycetes.</title>
        <authorList>
            <person name="Sun X."/>
        </authorList>
    </citation>
    <scope>NUCLEOTIDE SEQUENCE</scope>
    <source>
        <strain evidence="4">NEAU-A11</strain>
    </source>
</reference>
<feature type="compositionally biased region" description="Acidic residues" evidence="1">
    <location>
        <begin position="145"/>
        <end position="158"/>
    </location>
</feature>
<gene>
    <name evidence="4" type="ORF">I4J89_13410</name>
</gene>
<dbReference type="EMBL" id="JADQTO010000005">
    <property type="protein sequence ID" value="MBG0562462.1"/>
    <property type="molecule type" value="Genomic_DNA"/>
</dbReference>
<name>A0A931C853_9ACTN</name>
<dbReference type="Proteomes" id="UP000598146">
    <property type="component" value="Unassembled WGS sequence"/>
</dbReference>
<keyword evidence="2" id="KW-1133">Transmembrane helix</keyword>
<keyword evidence="5" id="KW-1185">Reference proteome</keyword>
<evidence type="ECO:0000256" key="2">
    <source>
        <dbReference type="SAM" id="Phobius"/>
    </source>
</evidence>
<protein>
    <submittedName>
        <fullName evidence="4">Uncharacterized protein</fullName>
    </submittedName>
</protein>
<feature type="signal peptide" evidence="3">
    <location>
        <begin position="1"/>
        <end position="21"/>
    </location>
</feature>
<evidence type="ECO:0000313" key="5">
    <source>
        <dbReference type="Proteomes" id="UP000598146"/>
    </source>
</evidence>
<feature type="transmembrane region" description="Helical" evidence="2">
    <location>
        <begin position="171"/>
        <end position="192"/>
    </location>
</feature>
<feature type="region of interest" description="Disordered" evidence="1">
    <location>
        <begin position="138"/>
        <end position="167"/>
    </location>
</feature>
<organism evidence="4 5">
    <name type="scientific">Actinoplanes aureus</name>
    <dbReference type="NCBI Taxonomy" id="2792083"/>
    <lineage>
        <taxon>Bacteria</taxon>
        <taxon>Bacillati</taxon>
        <taxon>Actinomycetota</taxon>
        <taxon>Actinomycetes</taxon>
        <taxon>Micromonosporales</taxon>
        <taxon>Micromonosporaceae</taxon>
        <taxon>Actinoplanes</taxon>
    </lineage>
</organism>
<sequence length="200" mass="20265">MLRVLVLVGAMVFAAPAAAYAEPYPVSPPDSGVSDGTVEPGGTVTFSGEGFLPFERISIEIGYEGSDNSAASFERAPRSDGFVLAAAALPQRVTITTTADENGRFSVQVPLTEVGNATLVATGLTSGVTVTTVVEVVSEGGSGGGDDDSGDEGAESDEAALPTTGPSGEPLLIIVSSGVGAVLLGTALMWLFRIRRRTDG</sequence>
<feature type="chain" id="PRO_5037796001" evidence="3">
    <location>
        <begin position="22"/>
        <end position="200"/>
    </location>
</feature>
<keyword evidence="2" id="KW-0472">Membrane</keyword>
<dbReference type="AlphaFoldDB" id="A0A931C853"/>
<evidence type="ECO:0000313" key="4">
    <source>
        <dbReference type="EMBL" id="MBG0562462.1"/>
    </source>
</evidence>
<comment type="caution">
    <text evidence="4">The sequence shown here is derived from an EMBL/GenBank/DDBJ whole genome shotgun (WGS) entry which is preliminary data.</text>
</comment>